<keyword evidence="6 8" id="KW-0472">Membrane</keyword>
<protein>
    <submittedName>
        <fullName evidence="10">MDR family MFS transporter</fullName>
    </submittedName>
</protein>
<feature type="transmembrane region" description="Helical" evidence="8">
    <location>
        <begin position="113"/>
        <end position="134"/>
    </location>
</feature>
<dbReference type="Proteomes" id="UP001597368">
    <property type="component" value="Unassembled WGS sequence"/>
</dbReference>
<organism evidence="10 11">
    <name type="scientific">Nonomuraea mangrovi</name>
    <dbReference type="NCBI Taxonomy" id="2316207"/>
    <lineage>
        <taxon>Bacteria</taxon>
        <taxon>Bacillati</taxon>
        <taxon>Actinomycetota</taxon>
        <taxon>Actinomycetes</taxon>
        <taxon>Streptosporangiales</taxon>
        <taxon>Streptosporangiaceae</taxon>
        <taxon>Nonomuraea</taxon>
    </lineage>
</organism>
<feature type="transmembrane region" description="Helical" evidence="8">
    <location>
        <begin position="21"/>
        <end position="45"/>
    </location>
</feature>
<feature type="transmembrane region" description="Helical" evidence="8">
    <location>
        <begin position="175"/>
        <end position="197"/>
    </location>
</feature>
<feature type="transmembrane region" description="Helical" evidence="8">
    <location>
        <begin position="146"/>
        <end position="169"/>
    </location>
</feature>
<dbReference type="PROSITE" id="PS50850">
    <property type="entry name" value="MFS"/>
    <property type="match status" value="1"/>
</dbReference>
<feature type="transmembrane region" description="Helical" evidence="8">
    <location>
        <begin position="415"/>
        <end position="431"/>
    </location>
</feature>
<evidence type="ECO:0000259" key="9">
    <source>
        <dbReference type="PROSITE" id="PS50850"/>
    </source>
</evidence>
<feature type="transmembrane region" description="Helical" evidence="8">
    <location>
        <begin position="87"/>
        <end position="107"/>
    </location>
</feature>
<comment type="subcellular location">
    <subcellularLocation>
        <location evidence="1">Cell membrane</location>
        <topology evidence="1">Multi-pass membrane protein</topology>
    </subcellularLocation>
</comment>
<evidence type="ECO:0000256" key="3">
    <source>
        <dbReference type="ARBA" id="ARBA00022475"/>
    </source>
</evidence>
<comment type="caution">
    <text evidence="10">The sequence shown here is derived from an EMBL/GenBank/DDBJ whole genome shotgun (WGS) entry which is preliminary data.</text>
</comment>
<dbReference type="PANTHER" id="PTHR42718">
    <property type="entry name" value="MAJOR FACILITATOR SUPERFAMILY MULTIDRUG TRANSPORTER MFSC"/>
    <property type="match status" value="1"/>
</dbReference>
<reference evidence="11" key="1">
    <citation type="journal article" date="2019" name="Int. J. Syst. Evol. Microbiol.">
        <title>The Global Catalogue of Microorganisms (GCM) 10K type strain sequencing project: providing services to taxonomists for standard genome sequencing and annotation.</title>
        <authorList>
            <consortium name="The Broad Institute Genomics Platform"/>
            <consortium name="The Broad Institute Genome Sequencing Center for Infectious Disease"/>
            <person name="Wu L."/>
            <person name="Ma J."/>
        </authorList>
    </citation>
    <scope>NUCLEOTIDE SEQUENCE [LARGE SCALE GENOMIC DNA]</scope>
    <source>
        <strain evidence="11">ICMP 6774ER</strain>
    </source>
</reference>
<dbReference type="InterPro" id="IPR011701">
    <property type="entry name" value="MFS"/>
</dbReference>
<dbReference type="PRINTS" id="PR01036">
    <property type="entry name" value="TCRTETB"/>
</dbReference>
<feature type="transmembrane region" description="Helical" evidence="8">
    <location>
        <begin position="281"/>
        <end position="303"/>
    </location>
</feature>
<name>A0ABW4T4T4_9ACTN</name>
<dbReference type="Pfam" id="PF07690">
    <property type="entry name" value="MFS_1"/>
    <property type="match status" value="1"/>
</dbReference>
<evidence type="ECO:0000313" key="11">
    <source>
        <dbReference type="Proteomes" id="UP001597368"/>
    </source>
</evidence>
<keyword evidence="2" id="KW-0813">Transport</keyword>
<sequence>MSARRVRNATQSAAPAPSIAPLITTVLVGAIAALLDTTIVAVALNELRRDLDAGVTVIQWVTTAYVLAMAAVIPLVGWTVGRFGARAMWLTALGLFLVGSVLSGMAWSIDSLIAFRVLQGLGGGMILPLTQLTLVRAAGPERLGRVLGVSGLIGQLAPISGPLLGGLLIDGWGWRWIFFVNVPIVLVSLLMTVRWFPRDRQRSDEALDLVGLALLPTAVVALLYALSTVDTGPDAAVRVETLAGGIAAVLLLTAFVVRSVRHGGVGLIDLRLFADASFRAGVVMMFVLGVTTWGPMFLLPLYYQQVRGLSAFDAGLVLAPQSVGVGLAYLLVGQRADRMPPRPLALAGMAVATAGTIPFAFATAGTDTLLLGAALLVRGIGFGVAGLTIAVAIYRTLTPAAVPGAASAGNVIQRIGAGTGTALMALILQAGGYTPALTWMLILTAVGLAATVLLPGRARPTSAPTTQQTTPPTEGTAQP</sequence>
<proteinExistence type="predicted"/>
<keyword evidence="5 8" id="KW-1133">Transmembrane helix</keyword>
<feature type="transmembrane region" description="Helical" evidence="8">
    <location>
        <begin position="437"/>
        <end position="454"/>
    </location>
</feature>
<gene>
    <name evidence="10" type="ORF">ACFSKW_35540</name>
</gene>
<feature type="transmembrane region" description="Helical" evidence="8">
    <location>
        <begin position="344"/>
        <end position="364"/>
    </location>
</feature>
<keyword evidence="4 8" id="KW-0812">Transmembrane</keyword>
<feature type="transmembrane region" description="Helical" evidence="8">
    <location>
        <begin position="57"/>
        <end position="80"/>
    </location>
</feature>
<feature type="region of interest" description="Disordered" evidence="7">
    <location>
        <begin position="459"/>
        <end position="479"/>
    </location>
</feature>
<dbReference type="SUPFAM" id="SSF103473">
    <property type="entry name" value="MFS general substrate transporter"/>
    <property type="match status" value="1"/>
</dbReference>
<dbReference type="InterPro" id="IPR036259">
    <property type="entry name" value="MFS_trans_sf"/>
</dbReference>
<accession>A0ABW4T4T4</accession>
<evidence type="ECO:0000256" key="2">
    <source>
        <dbReference type="ARBA" id="ARBA00022448"/>
    </source>
</evidence>
<dbReference type="EMBL" id="JBHUFV010000052">
    <property type="protein sequence ID" value="MFD1936796.1"/>
    <property type="molecule type" value="Genomic_DNA"/>
</dbReference>
<evidence type="ECO:0000256" key="8">
    <source>
        <dbReference type="SAM" id="Phobius"/>
    </source>
</evidence>
<dbReference type="InterPro" id="IPR020846">
    <property type="entry name" value="MFS_dom"/>
</dbReference>
<dbReference type="InterPro" id="IPR004638">
    <property type="entry name" value="EmrB-like"/>
</dbReference>
<evidence type="ECO:0000313" key="10">
    <source>
        <dbReference type="EMBL" id="MFD1936796.1"/>
    </source>
</evidence>
<dbReference type="PANTHER" id="PTHR42718:SF46">
    <property type="entry name" value="BLR6921 PROTEIN"/>
    <property type="match status" value="1"/>
</dbReference>
<feature type="transmembrane region" description="Helical" evidence="8">
    <location>
        <begin position="309"/>
        <end position="332"/>
    </location>
</feature>
<evidence type="ECO:0000256" key="7">
    <source>
        <dbReference type="SAM" id="MobiDB-lite"/>
    </source>
</evidence>
<feature type="transmembrane region" description="Helical" evidence="8">
    <location>
        <begin position="241"/>
        <end position="260"/>
    </location>
</feature>
<feature type="transmembrane region" description="Helical" evidence="8">
    <location>
        <begin position="209"/>
        <end position="229"/>
    </location>
</feature>
<evidence type="ECO:0000256" key="1">
    <source>
        <dbReference type="ARBA" id="ARBA00004651"/>
    </source>
</evidence>
<keyword evidence="3" id="KW-1003">Cell membrane</keyword>
<evidence type="ECO:0000256" key="6">
    <source>
        <dbReference type="ARBA" id="ARBA00023136"/>
    </source>
</evidence>
<dbReference type="NCBIfam" id="TIGR00711">
    <property type="entry name" value="efflux_EmrB"/>
    <property type="match status" value="1"/>
</dbReference>
<feature type="transmembrane region" description="Helical" evidence="8">
    <location>
        <begin position="370"/>
        <end position="394"/>
    </location>
</feature>
<dbReference type="Gene3D" id="1.20.1250.20">
    <property type="entry name" value="MFS general substrate transporter like domains"/>
    <property type="match status" value="2"/>
</dbReference>
<keyword evidence="11" id="KW-1185">Reference proteome</keyword>
<feature type="domain" description="Major facilitator superfamily (MFS) profile" evidence="9">
    <location>
        <begin position="22"/>
        <end position="459"/>
    </location>
</feature>
<dbReference type="RefSeq" id="WP_379577402.1">
    <property type="nucleotide sequence ID" value="NZ_JBHUFV010000052.1"/>
</dbReference>
<evidence type="ECO:0000256" key="4">
    <source>
        <dbReference type="ARBA" id="ARBA00022692"/>
    </source>
</evidence>
<evidence type="ECO:0000256" key="5">
    <source>
        <dbReference type="ARBA" id="ARBA00022989"/>
    </source>
</evidence>
<dbReference type="CDD" id="cd17503">
    <property type="entry name" value="MFS_LmrB_MDR_like"/>
    <property type="match status" value="1"/>
</dbReference>